<accession>A0A0H3KNM9</accession>
<dbReference type="AlphaFoldDB" id="A0A0H3KNM9"/>
<feature type="chain" id="PRO_5002613839" description="Fimbrial assembly protein" evidence="1">
    <location>
        <begin position="23"/>
        <end position="182"/>
    </location>
</feature>
<proteinExistence type="predicted"/>
<name>A0A0H3KNM9_BURM1</name>
<gene>
    <name evidence="2" type="ordered locus">BMULJ_03311</name>
</gene>
<sequence>MTKRIAAYGLVAACMLPAFAMAQQVTLSGKTSSTITATVVPRDNFDVTDEKGGWFDSGLEMKQLGGRDAPYEVEARLRVLSTSGTFQVRLDTPLEIRNQAEPQKLFQRPSVTLAPDGGQPKSIVTGQGTTFSNPVPPVAGEDSVGYYTLAVAAYPPAGDFKATAGTYSGVLSLTFEPTIKTR</sequence>
<dbReference type="eggNOG" id="ENOG5033X49">
    <property type="taxonomic scope" value="Bacteria"/>
</dbReference>
<evidence type="ECO:0008006" key="4">
    <source>
        <dbReference type="Google" id="ProtNLM"/>
    </source>
</evidence>
<dbReference type="EMBL" id="AP009386">
    <property type="protein sequence ID" value="BAG45185.1"/>
    <property type="molecule type" value="Genomic_DNA"/>
</dbReference>
<evidence type="ECO:0000313" key="3">
    <source>
        <dbReference type="Proteomes" id="UP000008815"/>
    </source>
</evidence>
<dbReference type="HOGENOM" id="CLU_1445131_0_0_4"/>
<evidence type="ECO:0000256" key="1">
    <source>
        <dbReference type="SAM" id="SignalP"/>
    </source>
</evidence>
<dbReference type="KEGG" id="bmj:BMULJ_03311"/>
<feature type="signal peptide" evidence="1">
    <location>
        <begin position="1"/>
        <end position="22"/>
    </location>
</feature>
<protein>
    <recommendedName>
        <fullName evidence="4">Fimbrial assembly protein</fullName>
    </recommendedName>
</protein>
<dbReference type="STRING" id="395019.BMULJ_03311"/>
<evidence type="ECO:0000313" key="2">
    <source>
        <dbReference type="EMBL" id="BAG45185.1"/>
    </source>
</evidence>
<dbReference type="RefSeq" id="WP_012217697.1">
    <property type="nucleotide sequence ID" value="NC_010086.1"/>
</dbReference>
<dbReference type="KEGG" id="bmu:Bmul_5208"/>
<dbReference type="Gene3D" id="2.60.40.2040">
    <property type="entry name" value="CFA/I fimbrial subunit E, pilin domain"/>
    <property type="match status" value="1"/>
</dbReference>
<keyword evidence="1" id="KW-0732">Signal</keyword>
<keyword evidence="3" id="KW-1185">Reference proteome</keyword>
<organism evidence="2 3">
    <name type="scientific">Burkholderia multivorans (strain ATCC 17616 / 249)</name>
    <dbReference type="NCBI Taxonomy" id="395019"/>
    <lineage>
        <taxon>Bacteria</taxon>
        <taxon>Pseudomonadati</taxon>
        <taxon>Pseudomonadota</taxon>
        <taxon>Betaproteobacteria</taxon>
        <taxon>Burkholderiales</taxon>
        <taxon>Burkholderiaceae</taxon>
        <taxon>Burkholderia</taxon>
        <taxon>Burkholderia cepacia complex</taxon>
    </lineage>
</organism>
<reference evidence="2 3" key="1">
    <citation type="submission" date="2007-04" db="EMBL/GenBank/DDBJ databases">
        <title>Complete genome sequence of Burkholderia multivorans ATCC 17616.</title>
        <authorList>
            <person name="Ohtsubo Y."/>
            <person name="Yamashita A."/>
            <person name="Kurokawa K."/>
            <person name="Takami H."/>
            <person name="Yuhara S."/>
            <person name="Nishiyama E."/>
            <person name="Endo R."/>
            <person name="Miyazaki R."/>
            <person name="Ono A."/>
            <person name="Yano K."/>
            <person name="Ito M."/>
            <person name="Sota M."/>
            <person name="Yuji N."/>
            <person name="Hattori M."/>
            <person name="Tsuda M."/>
        </authorList>
    </citation>
    <scope>NUCLEOTIDE SEQUENCE [LARGE SCALE GENOMIC DNA]</scope>
    <source>
        <strain evidence="3">ATCC 17616 / 249</strain>
    </source>
</reference>
<dbReference type="Proteomes" id="UP000008815">
    <property type="component" value="Chromosome 2"/>
</dbReference>